<evidence type="ECO:0000313" key="9">
    <source>
        <dbReference type="Proteomes" id="UP000259211"/>
    </source>
</evidence>
<dbReference type="EMBL" id="NOWI01000004">
    <property type="protein sequence ID" value="RFT44900.1"/>
    <property type="molecule type" value="Genomic_DNA"/>
</dbReference>
<dbReference type="GO" id="GO:0071916">
    <property type="term" value="F:dipeptide transmembrane transporter activity"/>
    <property type="evidence" value="ECO:0007669"/>
    <property type="project" value="TreeGrafter"/>
</dbReference>
<dbReference type="InterPro" id="IPR000515">
    <property type="entry name" value="MetI-like"/>
</dbReference>
<feature type="transmembrane region" description="Helical" evidence="7">
    <location>
        <begin position="239"/>
        <end position="259"/>
    </location>
</feature>
<organism evidence="8 9">
    <name type="scientific">Cutibacterium avidum</name>
    <dbReference type="NCBI Taxonomy" id="33010"/>
    <lineage>
        <taxon>Bacteria</taxon>
        <taxon>Bacillati</taxon>
        <taxon>Actinomycetota</taxon>
        <taxon>Actinomycetes</taxon>
        <taxon>Propionibacteriales</taxon>
        <taxon>Propionibacteriaceae</taxon>
        <taxon>Cutibacterium</taxon>
    </lineage>
</organism>
<feature type="transmembrane region" description="Helical" evidence="7">
    <location>
        <begin position="176"/>
        <end position="197"/>
    </location>
</feature>
<gene>
    <name evidence="8" type="ORF">CHT91_05410</name>
</gene>
<reference evidence="8 9" key="1">
    <citation type="submission" date="2017-07" db="EMBL/GenBank/DDBJ databases">
        <authorList>
            <person name="Sun Z.S."/>
            <person name="Albrecht U."/>
            <person name="Echele G."/>
            <person name="Lee C.C."/>
        </authorList>
    </citation>
    <scope>NUCLEOTIDE SEQUENCE [LARGE SCALE GENOMIC DNA]</scope>
    <source>
        <strain evidence="8 9">P16-029</strain>
    </source>
</reference>
<dbReference type="InterPro" id="IPR035906">
    <property type="entry name" value="MetI-like_sf"/>
</dbReference>
<comment type="caution">
    <text evidence="8">The sequence shown here is derived from an EMBL/GenBank/DDBJ whole genome shotgun (WGS) entry which is preliminary data.</text>
</comment>
<evidence type="ECO:0000256" key="7">
    <source>
        <dbReference type="RuleBase" id="RU363032"/>
    </source>
</evidence>
<evidence type="ECO:0000256" key="2">
    <source>
        <dbReference type="ARBA" id="ARBA00022448"/>
    </source>
</evidence>
<dbReference type="Proteomes" id="UP000259211">
    <property type="component" value="Unassembled WGS sequence"/>
</dbReference>
<sequence length="325" mass="34682">MTVLKRVLLPLGELLVWLLVASLIIFALLSLLPGDVAQVILGANADPKAAAAVRTRLGLDLPWPQRYWDWISSLVRGDLGISIVSAEPIGPQIVSRLAVTGWLVGLSLLLALVVCLPVGAYAAVHRREGRGFAASALSQVLMSIPAFLAGILLILLFSVTLGWLPAGGYVPLHEDVGGWVAHLVLPVLSLSIVQAAVMTRYVRSAFIDVLADDHLRTARAVGWRLWPALHRHGLRNASISLATVLGLQASAMLVGAIVVEEVFVIPGLGSYLLDAVSTRDLLVVSDVVMVIVAIVLVISYLTDLLIVALDPRLRTSATSRQGDHS</sequence>
<evidence type="ECO:0000256" key="5">
    <source>
        <dbReference type="ARBA" id="ARBA00022989"/>
    </source>
</evidence>
<protein>
    <submittedName>
        <fullName evidence="8">ABC transporter permease</fullName>
    </submittedName>
</protein>
<feature type="transmembrane region" description="Helical" evidence="7">
    <location>
        <begin position="136"/>
        <end position="164"/>
    </location>
</feature>
<keyword evidence="4 7" id="KW-0812">Transmembrane</keyword>
<feature type="transmembrane region" description="Helical" evidence="7">
    <location>
        <begin position="7"/>
        <end position="32"/>
    </location>
</feature>
<evidence type="ECO:0000256" key="3">
    <source>
        <dbReference type="ARBA" id="ARBA00022475"/>
    </source>
</evidence>
<evidence type="ECO:0000256" key="4">
    <source>
        <dbReference type="ARBA" id="ARBA00022692"/>
    </source>
</evidence>
<accession>A0A3E2DHR1</accession>
<proteinExistence type="inferred from homology"/>
<dbReference type="InterPro" id="IPR045621">
    <property type="entry name" value="BPD_transp_1_N"/>
</dbReference>
<keyword evidence="5 7" id="KW-1133">Transmembrane helix</keyword>
<dbReference type="PANTHER" id="PTHR43163:SF6">
    <property type="entry name" value="DIPEPTIDE TRANSPORT SYSTEM PERMEASE PROTEIN DPPB-RELATED"/>
    <property type="match status" value="1"/>
</dbReference>
<feature type="transmembrane region" description="Helical" evidence="7">
    <location>
        <begin position="287"/>
        <end position="309"/>
    </location>
</feature>
<dbReference type="RefSeq" id="WP_065672828.1">
    <property type="nucleotide sequence ID" value="NZ_AP024308.1"/>
</dbReference>
<evidence type="ECO:0000313" key="8">
    <source>
        <dbReference type="EMBL" id="RFT44900.1"/>
    </source>
</evidence>
<keyword evidence="3" id="KW-1003">Cell membrane</keyword>
<feature type="transmembrane region" description="Helical" evidence="7">
    <location>
        <begin position="102"/>
        <end position="124"/>
    </location>
</feature>
<comment type="subcellular location">
    <subcellularLocation>
        <location evidence="1 7">Cell membrane</location>
        <topology evidence="1 7">Multi-pass membrane protein</topology>
    </subcellularLocation>
</comment>
<keyword evidence="6 7" id="KW-0472">Membrane</keyword>
<name>A0A3E2DHR1_9ACTN</name>
<dbReference type="PANTHER" id="PTHR43163">
    <property type="entry name" value="DIPEPTIDE TRANSPORT SYSTEM PERMEASE PROTEIN DPPB-RELATED"/>
    <property type="match status" value="1"/>
</dbReference>
<dbReference type="Pfam" id="PF00528">
    <property type="entry name" value="BPD_transp_1"/>
    <property type="match status" value="1"/>
</dbReference>
<dbReference type="AlphaFoldDB" id="A0A3E2DHR1"/>
<comment type="similarity">
    <text evidence="7">Belongs to the binding-protein-dependent transport system permease family.</text>
</comment>
<dbReference type="Gene3D" id="1.10.3720.10">
    <property type="entry name" value="MetI-like"/>
    <property type="match status" value="1"/>
</dbReference>
<dbReference type="SUPFAM" id="SSF161098">
    <property type="entry name" value="MetI-like"/>
    <property type="match status" value="1"/>
</dbReference>
<evidence type="ECO:0000256" key="6">
    <source>
        <dbReference type="ARBA" id="ARBA00023136"/>
    </source>
</evidence>
<dbReference type="Pfam" id="PF19300">
    <property type="entry name" value="BPD_transp_1_N"/>
    <property type="match status" value="1"/>
</dbReference>
<dbReference type="GO" id="GO:0005886">
    <property type="term" value="C:plasma membrane"/>
    <property type="evidence" value="ECO:0007669"/>
    <property type="project" value="UniProtKB-SubCell"/>
</dbReference>
<keyword evidence="2 7" id="KW-0813">Transport</keyword>
<dbReference type="PROSITE" id="PS50928">
    <property type="entry name" value="ABC_TM1"/>
    <property type="match status" value="1"/>
</dbReference>
<evidence type="ECO:0000256" key="1">
    <source>
        <dbReference type="ARBA" id="ARBA00004651"/>
    </source>
</evidence>